<keyword evidence="3 5" id="KW-0067">ATP-binding</keyword>
<name>A0A9X8UK07_9FIRM</name>
<keyword evidence="2" id="KW-0547">Nucleotide-binding</keyword>
<keyword evidence="6" id="KW-1185">Reference proteome</keyword>
<proteinExistence type="predicted"/>
<dbReference type="Pfam" id="PF00005">
    <property type="entry name" value="ABC_tran"/>
    <property type="match status" value="1"/>
</dbReference>
<dbReference type="InterPro" id="IPR027417">
    <property type="entry name" value="P-loop_NTPase"/>
</dbReference>
<feature type="domain" description="ABC transporter" evidence="4">
    <location>
        <begin position="3"/>
        <end position="191"/>
    </location>
</feature>
<dbReference type="SMART" id="SM00382">
    <property type="entry name" value="AAA"/>
    <property type="match status" value="1"/>
</dbReference>
<dbReference type="InterPro" id="IPR003439">
    <property type="entry name" value="ABC_transporter-like_ATP-bd"/>
</dbReference>
<dbReference type="GO" id="GO:0005524">
    <property type="term" value="F:ATP binding"/>
    <property type="evidence" value="ECO:0007669"/>
    <property type="project" value="UniProtKB-KW"/>
</dbReference>
<comment type="caution">
    <text evidence="5">The sequence shown here is derived from an EMBL/GenBank/DDBJ whole genome shotgun (WGS) entry which is preliminary data.</text>
</comment>
<evidence type="ECO:0000313" key="6">
    <source>
        <dbReference type="Proteomes" id="UP000294682"/>
    </source>
</evidence>
<evidence type="ECO:0000256" key="2">
    <source>
        <dbReference type="ARBA" id="ARBA00022741"/>
    </source>
</evidence>
<sequence>MAITVTGLSKSFGGRPVLRDFSARFEEGSVSCIFGPSGQGKTTLLHLLMELLAPDGGAIEGIGDQRIGAVFQEDRLCETLSVLRNIRLVCRKGVPDEEILTHLQEVGLRDSAYKSAGELSGGMKRRVALVRAVIVRPDVLLLDEPFKGMDAATKADAIGYLRRRAPKATVLLVTHDREDAGQLGAAQIIELDA</sequence>
<gene>
    <name evidence="5" type="ORF">EDD78_103185</name>
</gene>
<dbReference type="Gene3D" id="3.40.50.300">
    <property type="entry name" value="P-loop containing nucleotide triphosphate hydrolases"/>
    <property type="match status" value="1"/>
</dbReference>
<evidence type="ECO:0000256" key="3">
    <source>
        <dbReference type="ARBA" id="ARBA00022840"/>
    </source>
</evidence>
<dbReference type="SUPFAM" id="SSF52540">
    <property type="entry name" value="P-loop containing nucleoside triphosphate hydrolases"/>
    <property type="match status" value="1"/>
</dbReference>
<dbReference type="Proteomes" id="UP000294682">
    <property type="component" value="Unassembled WGS sequence"/>
</dbReference>
<accession>A0A9X8UK07</accession>
<protein>
    <submittedName>
        <fullName evidence="5">NitT/TauT family transport system ATP-binding protein</fullName>
    </submittedName>
</protein>
<evidence type="ECO:0000256" key="1">
    <source>
        <dbReference type="ARBA" id="ARBA00022448"/>
    </source>
</evidence>
<dbReference type="PANTHER" id="PTHR42781">
    <property type="entry name" value="SPERMIDINE/PUTRESCINE IMPORT ATP-BINDING PROTEIN POTA"/>
    <property type="match status" value="1"/>
</dbReference>
<evidence type="ECO:0000313" key="5">
    <source>
        <dbReference type="EMBL" id="TCL44147.1"/>
    </source>
</evidence>
<dbReference type="PROSITE" id="PS00211">
    <property type="entry name" value="ABC_TRANSPORTER_1"/>
    <property type="match status" value="1"/>
</dbReference>
<dbReference type="PROSITE" id="PS50893">
    <property type="entry name" value="ABC_TRANSPORTER_2"/>
    <property type="match status" value="1"/>
</dbReference>
<organism evidence="5 6">
    <name type="scientific">Harryflintia acetispora</name>
    <dbReference type="NCBI Taxonomy" id="1849041"/>
    <lineage>
        <taxon>Bacteria</taxon>
        <taxon>Bacillati</taxon>
        <taxon>Bacillota</taxon>
        <taxon>Clostridia</taxon>
        <taxon>Eubacteriales</taxon>
        <taxon>Oscillospiraceae</taxon>
        <taxon>Harryflintia</taxon>
    </lineage>
</organism>
<dbReference type="RefSeq" id="WP_132084243.1">
    <property type="nucleotide sequence ID" value="NZ_SLUK01000003.1"/>
</dbReference>
<reference evidence="5 6" key="1">
    <citation type="submission" date="2019-03" db="EMBL/GenBank/DDBJ databases">
        <title>Genomic Encyclopedia of Type Strains, Phase IV (KMG-IV): sequencing the most valuable type-strain genomes for metagenomic binning, comparative biology and taxonomic classification.</title>
        <authorList>
            <person name="Goeker M."/>
        </authorList>
    </citation>
    <scope>NUCLEOTIDE SEQUENCE [LARGE SCALE GENOMIC DNA]</scope>
    <source>
        <strain evidence="5 6">DSM 100433</strain>
    </source>
</reference>
<dbReference type="InterPro" id="IPR003593">
    <property type="entry name" value="AAA+_ATPase"/>
</dbReference>
<dbReference type="GO" id="GO:0016887">
    <property type="term" value="F:ATP hydrolysis activity"/>
    <property type="evidence" value="ECO:0007669"/>
    <property type="project" value="InterPro"/>
</dbReference>
<dbReference type="EMBL" id="SLUK01000003">
    <property type="protein sequence ID" value="TCL44147.1"/>
    <property type="molecule type" value="Genomic_DNA"/>
</dbReference>
<dbReference type="InterPro" id="IPR017871">
    <property type="entry name" value="ABC_transporter-like_CS"/>
</dbReference>
<dbReference type="PANTHER" id="PTHR42781:SF4">
    <property type="entry name" value="SPERMIDINE_PUTRESCINE IMPORT ATP-BINDING PROTEIN POTA"/>
    <property type="match status" value="1"/>
</dbReference>
<evidence type="ECO:0000259" key="4">
    <source>
        <dbReference type="PROSITE" id="PS50893"/>
    </source>
</evidence>
<keyword evidence="1" id="KW-0813">Transport</keyword>
<dbReference type="AlphaFoldDB" id="A0A9X8UK07"/>
<dbReference type="InterPro" id="IPR050093">
    <property type="entry name" value="ABC_SmlMolc_Importer"/>
</dbReference>